<organism evidence="2 3">
    <name type="scientific">Penicillium subrubescens</name>
    <dbReference type="NCBI Taxonomy" id="1316194"/>
    <lineage>
        <taxon>Eukaryota</taxon>
        <taxon>Fungi</taxon>
        <taxon>Dikarya</taxon>
        <taxon>Ascomycota</taxon>
        <taxon>Pezizomycotina</taxon>
        <taxon>Eurotiomycetes</taxon>
        <taxon>Eurotiomycetidae</taxon>
        <taxon>Eurotiales</taxon>
        <taxon>Aspergillaceae</taxon>
        <taxon>Penicillium</taxon>
    </lineage>
</organism>
<keyword evidence="3" id="KW-1185">Reference proteome</keyword>
<evidence type="ECO:0000313" key="3">
    <source>
        <dbReference type="Proteomes" id="UP000186955"/>
    </source>
</evidence>
<accession>A0A1Q5TF39</accession>
<feature type="compositionally biased region" description="Basic and acidic residues" evidence="1">
    <location>
        <begin position="36"/>
        <end position="49"/>
    </location>
</feature>
<reference evidence="2 3" key="1">
    <citation type="submission" date="2016-10" db="EMBL/GenBank/DDBJ databases">
        <title>Genome sequence of the ascomycete fungus Penicillium subrubescens.</title>
        <authorList>
            <person name="De Vries R.P."/>
            <person name="Peng M."/>
            <person name="Dilokpimol A."/>
            <person name="Hilden K."/>
            <person name="Makela M.R."/>
            <person name="Grigoriev I."/>
            <person name="Riley R."/>
            <person name="Granchi Z."/>
        </authorList>
    </citation>
    <scope>NUCLEOTIDE SEQUENCE [LARGE SCALE GENOMIC DNA]</scope>
    <source>
        <strain evidence="2 3">CBS 132785</strain>
    </source>
</reference>
<feature type="region of interest" description="Disordered" evidence="1">
    <location>
        <begin position="1"/>
        <end position="127"/>
    </location>
</feature>
<dbReference type="OrthoDB" id="5334244at2759"/>
<proteinExistence type="predicted"/>
<dbReference type="EMBL" id="MNBE01000665">
    <property type="protein sequence ID" value="OKO98840.1"/>
    <property type="molecule type" value="Genomic_DNA"/>
</dbReference>
<dbReference type="Proteomes" id="UP000186955">
    <property type="component" value="Unassembled WGS sequence"/>
</dbReference>
<dbReference type="AlphaFoldDB" id="A0A1Q5TF39"/>
<gene>
    <name evidence="2" type="ORF">PENSUB_8757</name>
</gene>
<feature type="compositionally biased region" description="Low complexity" evidence="1">
    <location>
        <begin position="14"/>
        <end position="26"/>
    </location>
</feature>
<sequence length="127" mass="14188">MASLLRLPARRLARTSITSSTGRITSLATSRSYAQDSKKSSGKKDDATRDAGTPENPMPNHPIPSNNAKPTLRDGRSSPIADFEGNLKDDVPEDVKKHNEDMDKRHDRSYNHITDDGSVKEREWENK</sequence>
<evidence type="ECO:0000256" key="1">
    <source>
        <dbReference type="SAM" id="MobiDB-lite"/>
    </source>
</evidence>
<feature type="compositionally biased region" description="Basic and acidic residues" evidence="1">
    <location>
        <begin position="85"/>
        <end position="127"/>
    </location>
</feature>
<dbReference type="STRING" id="1316194.A0A1Q5TF39"/>
<name>A0A1Q5TF39_9EURO</name>
<evidence type="ECO:0000313" key="2">
    <source>
        <dbReference type="EMBL" id="OKO98840.1"/>
    </source>
</evidence>
<comment type="caution">
    <text evidence="2">The sequence shown here is derived from an EMBL/GenBank/DDBJ whole genome shotgun (WGS) entry which is preliminary data.</text>
</comment>
<protein>
    <submittedName>
        <fullName evidence="2">Uncharacterized protein</fullName>
    </submittedName>
</protein>